<dbReference type="InParanoid" id="A0A317ZIE4"/>
<evidence type="ECO:0000313" key="2">
    <source>
        <dbReference type="Proteomes" id="UP000247099"/>
    </source>
</evidence>
<accession>A0A317ZIE4</accession>
<dbReference type="RefSeq" id="WP_110131014.1">
    <property type="nucleotide sequence ID" value="NZ_QHJQ01000005.1"/>
</dbReference>
<name>A0A317ZIE4_9BACT</name>
<evidence type="ECO:0008006" key="3">
    <source>
        <dbReference type="Google" id="ProtNLM"/>
    </source>
</evidence>
<comment type="caution">
    <text evidence="1">The sequence shown here is derived from an EMBL/GenBank/DDBJ whole genome shotgun (WGS) entry which is preliminary data.</text>
</comment>
<dbReference type="AlphaFoldDB" id="A0A317ZIE4"/>
<keyword evidence="2" id="KW-1185">Reference proteome</keyword>
<sequence>MRFDLNKYSLGGFLTALVFLLCTACSQQKETQISGIWRSEDALDAKNLVIEFVPNGTGQVFSGSIIGFPTDAEFEWRAQGDEVFIETTTEPVVSQTMLLLDNTDQSLEVEVNRTKFTLVRVDDIIDGEMMESLP</sequence>
<organism evidence="1 2">
    <name type="scientific">Coraliomargarita sinensis</name>
    <dbReference type="NCBI Taxonomy" id="2174842"/>
    <lineage>
        <taxon>Bacteria</taxon>
        <taxon>Pseudomonadati</taxon>
        <taxon>Verrucomicrobiota</taxon>
        <taxon>Opitutia</taxon>
        <taxon>Puniceicoccales</taxon>
        <taxon>Coraliomargaritaceae</taxon>
        <taxon>Coraliomargarita</taxon>
    </lineage>
</organism>
<evidence type="ECO:0000313" key="1">
    <source>
        <dbReference type="EMBL" id="PXA04067.1"/>
    </source>
</evidence>
<dbReference type="Proteomes" id="UP000247099">
    <property type="component" value="Unassembled WGS sequence"/>
</dbReference>
<proteinExistence type="predicted"/>
<gene>
    <name evidence="1" type="ORF">DDZ13_08485</name>
</gene>
<dbReference type="EMBL" id="QHJQ01000005">
    <property type="protein sequence ID" value="PXA04067.1"/>
    <property type="molecule type" value="Genomic_DNA"/>
</dbReference>
<reference evidence="1 2" key="1">
    <citation type="submission" date="2018-05" db="EMBL/GenBank/DDBJ databases">
        <title>Coraliomargarita sinensis sp. nov., isolated from a marine solar saltern.</title>
        <authorList>
            <person name="Zhou L.Y."/>
        </authorList>
    </citation>
    <scope>NUCLEOTIDE SEQUENCE [LARGE SCALE GENOMIC DNA]</scope>
    <source>
        <strain evidence="1 2">WN38</strain>
    </source>
</reference>
<protein>
    <recommendedName>
        <fullName evidence="3">Lipocalin-like domain-containing protein</fullName>
    </recommendedName>
</protein>